<name>A0A438F884_VITVI</name>
<dbReference type="PANTHER" id="PTHR46890:SF50">
    <property type="entry name" value="RNA-DIRECTED DNA POLYMERASE, EUKARYOTA, REVERSE TRANSCRIPTASE ZINC-BINDING DOMAIN PROTEIN-RELATED"/>
    <property type="match status" value="1"/>
</dbReference>
<dbReference type="PANTHER" id="PTHR46890">
    <property type="entry name" value="NON-LTR RETROLELEMENT REVERSE TRANSCRIPTASE-LIKE PROTEIN-RELATED"/>
    <property type="match status" value="1"/>
</dbReference>
<dbReference type="AlphaFoldDB" id="A0A438F884"/>
<dbReference type="Proteomes" id="UP000288805">
    <property type="component" value="Unassembled WGS sequence"/>
</dbReference>
<organism evidence="1 2">
    <name type="scientific">Vitis vinifera</name>
    <name type="common">Grape</name>
    <dbReference type="NCBI Taxonomy" id="29760"/>
    <lineage>
        <taxon>Eukaryota</taxon>
        <taxon>Viridiplantae</taxon>
        <taxon>Streptophyta</taxon>
        <taxon>Embryophyta</taxon>
        <taxon>Tracheophyta</taxon>
        <taxon>Spermatophyta</taxon>
        <taxon>Magnoliopsida</taxon>
        <taxon>eudicotyledons</taxon>
        <taxon>Gunneridae</taxon>
        <taxon>Pentapetalae</taxon>
        <taxon>rosids</taxon>
        <taxon>Vitales</taxon>
        <taxon>Vitaceae</taxon>
        <taxon>Viteae</taxon>
        <taxon>Vitis</taxon>
    </lineage>
</organism>
<proteinExistence type="predicted"/>
<evidence type="ECO:0000313" key="1">
    <source>
        <dbReference type="EMBL" id="RVW56151.1"/>
    </source>
</evidence>
<comment type="caution">
    <text evidence="1">The sequence shown here is derived from an EMBL/GenBank/DDBJ whole genome shotgun (WGS) entry which is preliminary data.</text>
</comment>
<evidence type="ECO:0000313" key="2">
    <source>
        <dbReference type="Proteomes" id="UP000288805"/>
    </source>
</evidence>
<gene>
    <name evidence="1" type="ORF">CK203_080774</name>
</gene>
<evidence type="ECO:0008006" key="3">
    <source>
        <dbReference type="Google" id="ProtNLM"/>
    </source>
</evidence>
<protein>
    <recommendedName>
        <fullName evidence="3">Reverse transcriptase domain-containing protein</fullName>
    </recommendedName>
</protein>
<sequence>MWLQHPNFKECFKVGGEVFKELESITKEILHYFEKLYSDHIGDPWRVEGLDWSPISEESASRLDSPFTEEEIHKAISQLDRDKAPGPDVFTIAMFQDCWDVIKEDLVRVFAEFHNSGIINQIIAKVLSGRLRRVLHETIHSTQGTSVQGRQILDAVLITNEIMDEKRRSGEEGVVLKIDFEKAYDHDVVRAEKRNLLEGFRVGRNSTRVSHLQFVDDTIFFSNTSEEDLQTLKSLLLVFGQISGLKVNLDKSNIYGINLEQNHLSRLAELLDCKASGWPIPYLGLPLGRNPKACGFWDPVIERISKILDGWQKAFLSFGDAKSWSLSSSGLFTVKSFFLALSHCSDSPPVFPTKFVWNSQVPFKIISVSQDGLGFPEEHFRHAIHHLLWLWFIEERDSFMASCVHSFNLGCVAGKKCEDFLG</sequence>
<accession>A0A438F884</accession>
<reference evidence="1 2" key="1">
    <citation type="journal article" date="2018" name="PLoS Genet.">
        <title>Population sequencing reveals clonal diversity and ancestral inbreeding in the grapevine cultivar Chardonnay.</title>
        <authorList>
            <person name="Roach M.J."/>
            <person name="Johnson D.L."/>
            <person name="Bohlmann J."/>
            <person name="van Vuuren H.J."/>
            <person name="Jones S.J."/>
            <person name="Pretorius I.S."/>
            <person name="Schmidt S.A."/>
            <person name="Borneman A.R."/>
        </authorList>
    </citation>
    <scope>NUCLEOTIDE SEQUENCE [LARGE SCALE GENOMIC DNA]</scope>
    <source>
        <strain evidence="2">cv. Chardonnay</strain>
        <tissue evidence="1">Leaf</tissue>
    </source>
</reference>
<dbReference type="InterPro" id="IPR052343">
    <property type="entry name" value="Retrotransposon-Effector_Assoc"/>
</dbReference>
<dbReference type="EMBL" id="QGNW01001094">
    <property type="protein sequence ID" value="RVW56151.1"/>
    <property type="molecule type" value="Genomic_DNA"/>
</dbReference>